<dbReference type="InterPro" id="IPR057425">
    <property type="entry name" value="DUF2921_N"/>
</dbReference>
<evidence type="ECO:0000256" key="4">
    <source>
        <dbReference type="ARBA" id="ARBA00012483"/>
    </source>
</evidence>
<keyword evidence="9 11" id="KW-0472">Membrane</keyword>
<keyword evidence="7" id="KW-0833">Ubl conjugation pathway</keyword>
<evidence type="ECO:0000256" key="9">
    <source>
        <dbReference type="ARBA" id="ARBA00023136"/>
    </source>
</evidence>
<keyword evidence="6 11" id="KW-0812">Transmembrane</keyword>
<dbReference type="SUPFAM" id="SSF54495">
    <property type="entry name" value="UBC-like"/>
    <property type="match status" value="1"/>
</dbReference>
<dbReference type="GO" id="GO:0061630">
    <property type="term" value="F:ubiquitin protein ligase activity"/>
    <property type="evidence" value="ECO:0007669"/>
    <property type="project" value="UniProtKB-EC"/>
</dbReference>
<dbReference type="Proteomes" id="UP000239757">
    <property type="component" value="Unassembled WGS sequence"/>
</dbReference>
<dbReference type="Pfam" id="PF11145">
    <property type="entry name" value="DUF2921"/>
    <property type="match status" value="1"/>
</dbReference>
<dbReference type="InterPro" id="IPR016135">
    <property type="entry name" value="UBQ-conjugating_enzyme/RWD"/>
</dbReference>
<evidence type="ECO:0000256" key="11">
    <source>
        <dbReference type="SAM" id="Phobius"/>
    </source>
</evidence>
<organism evidence="14 15">
    <name type="scientific">Gossypium barbadense</name>
    <name type="common">Sea Island cotton</name>
    <name type="synonym">Hibiscus barbadensis</name>
    <dbReference type="NCBI Taxonomy" id="3634"/>
    <lineage>
        <taxon>Eukaryota</taxon>
        <taxon>Viridiplantae</taxon>
        <taxon>Streptophyta</taxon>
        <taxon>Embryophyta</taxon>
        <taxon>Tracheophyta</taxon>
        <taxon>Spermatophyta</taxon>
        <taxon>Magnoliopsida</taxon>
        <taxon>eudicotyledons</taxon>
        <taxon>Gunneridae</taxon>
        <taxon>Pentapetalae</taxon>
        <taxon>rosids</taxon>
        <taxon>malvids</taxon>
        <taxon>Malvales</taxon>
        <taxon>Malvaceae</taxon>
        <taxon>Malvoideae</taxon>
        <taxon>Gossypium</taxon>
    </lineage>
</organism>
<evidence type="ECO:0000256" key="5">
    <source>
        <dbReference type="ARBA" id="ARBA00022679"/>
    </source>
</evidence>
<feature type="domain" description="DUF2921" evidence="13">
    <location>
        <begin position="991"/>
        <end position="1168"/>
    </location>
</feature>
<comment type="subcellular location">
    <subcellularLocation>
        <location evidence="2">Endomembrane system</location>
        <topology evidence="2">Multi-pass membrane protein</topology>
    </subcellularLocation>
</comment>
<evidence type="ECO:0000259" key="13">
    <source>
        <dbReference type="Pfam" id="PF25333"/>
    </source>
</evidence>
<feature type="transmembrane region" description="Helical" evidence="11">
    <location>
        <begin position="1218"/>
        <end position="1240"/>
    </location>
</feature>
<feature type="transmembrane region" description="Helical" evidence="11">
    <location>
        <begin position="1307"/>
        <end position="1327"/>
    </location>
</feature>
<dbReference type="Gene3D" id="3.10.110.10">
    <property type="entry name" value="Ubiquitin Conjugating Enzyme"/>
    <property type="match status" value="1"/>
</dbReference>
<evidence type="ECO:0000313" key="15">
    <source>
        <dbReference type="Proteomes" id="UP000239757"/>
    </source>
</evidence>
<dbReference type="EC" id="2.3.2.27" evidence="4"/>
<gene>
    <name evidence="14" type="ORF">GOBAR_AA12335</name>
</gene>
<feature type="transmembrane region" description="Helical" evidence="11">
    <location>
        <begin position="1424"/>
        <end position="1447"/>
    </location>
</feature>
<dbReference type="InterPro" id="IPR021319">
    <property type="entry name" value="DUF2921"/>
</dbReference>
<dbReference type="EMBL" id="KZ664029">
    <property type="protein sequence ID" value="PPS08293.1"/>
    <property type="molecule type" value="Genomic_DNA"/>
</dbReference>
<evidence type="ECO:0000256" key="3">
    <source>
        <dbReference type="ARBA" id="ARBA00004906"/>
    </source>
</evidence>
<feature type="transmembrane region" description="Helical" evidence="11">
    <location>
        <begin position="1193"/>
        <end position="1212"/>
    </location>
</feature>
<dbReference type="PANTHER" id="PTHR33389:SF18">
    <property type="entry name" value="OS01G0677900 PROTEIN"/>
    <property type="match status" value="1"/>
</dbReference>
<keyword evidence="5" id="KW-0808">Transferase</keyword>
<evidence type="ECO:0000256" key="2">
    <source>
        <dbReference type="ARBA" id="ARBA00004127"/>
    </source>
</evidence>
<proteinExistence type="predicted"/>
<feature type="domain" description="DUF2921" evidence="13">
    <location>
        <begin position="817"/>
        <end position="961"/>
    </location>
</feature>
<evidence type="ECO:0000313" key="14">
    <source>
        <dbReference type="EMBL" id="PPS08293.1"/>
    </source>
</evidence>
<dbReference type="GO" id="GO:0012505">
    <property type="term" value="C:endomembrane system"/>
    <property type="evidence" value="ECO:0007669"/>
    <property type="project" value="UniProtKB-SubCell"/>
</dbReference>
<feature type="domain" description="SWEET-like" evidence="12">
    <location>
        <begin position="1179"/>
        <end position="1461"/>
    </location>
</feature>
<dbReference type="Pfam" id="PF25333">
    <property type="entry name" value="DUF2921_N"/>
    <property type="match status" value="3"/>
</dbReference>
<evidence type="ECO:0000256" key="8">
    <source>
        <dbReference type="ARBA" id="ARBA00022989"/>
    </source>
</evidence>
<comment type="catalytic activity">
    <reaction evidence="1">
        <text>S-ubiquitinyl-[E2 ubiquitin-conjugating enzyme]-L-cysteine + [acceptor protein]-L-lysine = [E2 ubiquitin-conjugating enzyme]-L-cysteine + N(6)-ubiquitinyl-[acceptor protein]-L-lysine.</text>
        <dbReference type="EC" id="2.3.2.27"/>
    </reaction>
</comment>
<sequence length="1473" mass="165266">MDLEVIKIPPPIPLSVKSKNKQVATHEVIDVDNNEDSTDTMILDEVVDIRSKGKAIKSSSGVCPVIKAEDFVAKSLGLINKVKPPKHSIQGSQNISNLDCNLASSDELFYTNYINDFMDAGKYAMLQEHFDGVELPAGEDTSIPWFENMTIEVPDGLEASIPWFENISESKKKTSHGTISSTTNANDSLPFLWLQDPGHINMNAASVSNSSSLTPDDPLSHSPGVANLSSPSLFSQILQSQNSATSQTISSIQDLPVVHLPDLTNGNNASHHIEMILSHAIMSPVDTPNHTVVAEPSSPFWLPVVTPEQFFNKHSIYSSFPDLVHGAYITPEEVADIRNQKNVDEEAILSKLRLFKQFDTVEDFSDHHYASSGASTKQHVYYHSGGLRLNPNLYDCGKVCLSLLNTWSGKKNERWIPGMSTMLQVLVSIQALILNQKPYFNEPGWERLSGTPKGELMSRQYNEETFILSLKTMIYSMRRPPRHFEDFVVGHFYTRAQDILLACKAYMDGAQVGCPVKGGIQDVEEGEKSCSPKFKVSMAGCVNMLVKEFTVLGVKDCEKFLVAPESRNNGVDSCLEIVLTLYIDVYNDGVSVKTKAEGVCIEVYLDLHAVFMCAEIVPESVTNSKAYTESFGAFDGYETGYYIGGNGILNPKINTISNSFSFETRYVSKTVADGVWKIEGSLMFYESYDPIPSPFHLKLHGFWSEFSGNLCMVGTGSAYSKQANLLTPAAVFRLRNLRNSSNITTLITGTLESLSSSDGVYYFEPISVVMFPLLNYEYTFDFREFTHQFSGERDGLKYLAFNELPSRRFCSMIMGHVNEFKLQYTRDCSSGKQTCLPFVRLNGYLPHFLSFSSIRCSEVERKIRVLIEFKNTSHVGKYPSFNPNTTLIGEGTWDDRENQLFVLVCRFLDIGESWSNAHVGDCKTRLSFRFPAILSIREISSAMGQIWTTKTANDSGYFDRTTFRSTGNHMVGVPGLKYEYTEFNRVKNLCLRKEQLLRNKGQSYPSGHSTDMKFDMLVKSSENKHGWGSADPLAIGDQLYKPYLFLMDLPGTMLERAVPARLMNVSYEVSITLQTPIDAANGVYVSYIEEKVEITAEGIYDSDTGKLCMVGCRKLGFDNQVFENASVDCEILLNFEFSPLKPNQIGGYITGSIESTRKSSDLLKFDRLEVYSAIYKTDQRKSSIWTMDHKSTTVLLSNTLMGIFVGLQLYYVQNNPNVLPSISLVMLVILTLGHMVPLALDYETLRSNKQHRNMVSPHNGGLIELNEVIVTVVMVVAFLLLLCLLQLTASARSRDSNWKSLRFAEEMTLIVIAFLYAAGAKFTLLVAREKRRPDVALLYSSSVDSWYHSIYNDFKSYAGLILDGFLLPQILLNMFSNSKQKALSCSFYIGTTFVRLLPHAYDLYCNLNSVYYSMLQVSVSPDRCFVSAAWDVTIFWGLLLLAAIIYLQQKFDGHCILQSRLRLWESHSEEFHS</sequence>
<dbReference type="OrthoDB" id="607498at2759"/>
<comment type="pathway">
    <text evidence="3">Protein modification; protein ubiquitination.</text>
</comment>
<keyword evidence="8 11" id="KW-1133">Transmembrane helix</keyword>
<protein>
    <recommendedName>
        <fullName evidence="4">RING-type E3 ubiquitin transferase</fullName>
        <ecNumber evidence="4">2.3.2.27</ecNumber>
    </recommendedName>
</protein>
<reference evidence="14 15" key="1">
    <citation type="submission" date="2015-01" db="EMBL/GenBank/DDBJ databases">
        <title>Genome of allotetraploid Gossypium barbadense reveals genomic plasticity and fiber elongation in cotton evolution.</title>
        <authorList>
            <person name="Chen X."/>
            <person name="Liu X."/>
            <person name="Zhao B."/>
            <person name="Zheng H."/>
            <person name="Hu Y."/>
            <person name="Lu G."/>
            <person name="Yang C."/>
            <person name="Chen J."/>
            <person name="Shan C."/>
            <person name="Zhang L."/>
            <person name="Zhou Y."/>
            <person name="Wang L."/>
            <person name="Guo W."/>
            <person name="Bai Y."/>
            <person name="Ruan J."/>
            <person name="Shangguan X."/>
            <person name="Mao Y."/>
            <person name="Jiang J."/>
            <person name="Zhu Y."/>
            <person name="Lei J."/>
            <person name="Kang H."/>
            <person name="Chen S."/>
            <person name="He X."/>
            <person name="Wang R."/>
            <person name="Wang Y."/>
            <person name="Chen J."/>
            <person name="Wang L."/>
            <person name="Yu S."/>
            <person name="Wang B."/>
            <person name="Wei J."/>
            <person name="Song S."/>
            <person name="Lu X."/>
            <person name="Gao Z."/>
            <person name="Gu W."/>
            <person name="Deng X."/>
            <person name="Ma D."/>
            <person name="Wang S."/>
            <person name="Liang W."/>
            <person name="Fang L."/>
            <person name="Cai C."/>
            <person name="Zhu X."/>
            <person name="Zhou B."/>
            <person name="Zhang Y."/>
            <person name="Chen Z."/>
            <person name="Xu S."/>
            <person name="Zhu R."/>
            <person name="Wang S."/>
            <person name="Zhang T."/>
            <person name="Zhao G."/>
        </authorList>
    </citation>
    <scope>NUCLEOTIDE SEQUENCE [LARGE SCALE GENOMIC DNA]</scope>
    <source>
        <strain evidence="15">cv. Xinhai21</strain>
        <tissue evidence="14">Leaf</tissue>
    </source>
</reference>
<evidence type="ECO:0000256" key="6">
    <source>
        <dbReference type="ARBA" id="ARBA00022692"/>
    </source>
</evidence>
<dbReference type="PANTHER" id="PTHR33389">
    <property type="entry name" value="FAMILY PROTEIN, PUTATIVE (DUF2921)-RELATED"/>
    <property type="match status" value="1"/>
</dbReference>
<feature type="transmembrane region" description="Helical" evidence="11">
    <location>
        <begin position="1261"/>
        <end position="1287"/>
    </location>
</feature>
<name>A0A2P5XY73_GOSBA</name>
<evidence type="ECO:0000256" key="10">
    <source>
        <dbReference type="SAM" id="MobiDB-lite"/>
    </source>
</evidence>
<evidence type="ECO:0000256" key="7">
    <source>
        <dbReference type="ARBA" id="ARBA00022786"/>
    </source>
</evidence>
<evidence type="ECO:0000259" key="12">
    <source>
        <dbReference type="Pfam" id="PF11145"/>
    </source>
</evidence>
<accession>A0A2P5XY73</accession>
<evidence type="ECO:0000256" key="1">
    <source>
        <dbReference type="ARBA" id="ARBA00000900"/>
    </source>
</evidence>
<feature type="domain" description="DUF2921" evidence="13">
    <location>
        <begin position="613"/>
        <end position="767"/>
    </location>
</feature>
<feature type="region of interest" description="Disordered" evidence="10">
    <location>
        <begin position="205"/>
        <end position="224"/>
    </location>
</feature>